<dbReference type="Gene3D" id="3.90.640.20">
    <property type="entry name" value="Heat-shock cognate protein, ATPase"/>
    <property type="match status" value="1"/>
</dbReference>
<proteinExistence type="predicted"/>
<feature type="signal peptide" evidence="1">
    <location>
        <begin position="1"/>
        <end position="19"/>
    </location>
</feature>
<name>A0ABS9NJT5_9NEIS</name>
<dbReference type="InterPro" id="IPR021729">
    <property type="entry name" value="DUF3298"/>
</dbReference>
<feature type="domain" description="DUF3298" evidence="2">
    <location>
        <begin position="161"/>
        <end position="242"/>
    </location>
</feature>
<protein>
    <submittedName>
        <fullName evidence="3">RsiV family protein</fullName>
    </submittedName>
</protein>
<dbReference type="InterPro" id="IPR037126">
    <property type="entry name" value="PdaC/RsiV-like_sf"/>
</dbReference>
<keyword evidence="4" id="KW-1185">Reference proteome</keyword>
<reference evidence="3 4" key="1">
    <citation type="submission" date="2022-02" db="EMBL/GenBank/DDBJ databases">
        <title>Genome sequence data of Kingella unionensis sp. nov. strain CICC 24913 (CCUG 75125).</title>
        <authorList>
            <person name="Xiao M."/>
        </authorList>
    </citation>
    <scope>NUCLEOTIDE SEQUENCE [LARGE SCALE GENOMIC DNA]</scope>
    <source>
        <strain evidence="3 4">CICC 24913</strain>
    </source>
</reference>
<evidence type="ECO:0000313" key="4">
    <source>
        <dbReference type="Proteomes" id="UP001298424"/>
    </source>
</evidence>
<gene>
    <name evidence="3" type="ORF">MB824_00805</name>
</gene>
<evidence type="ECO:0000256" key="1">
    <source>
        <dbReference type="SAM" id="SignalP"/>
    </source>
</evidence>
<evidence type="ECO:0000313" key="3">
    <source>
        <dbReference type="EMBL" id="MCG6503046.1"/>
    </source>
</evidence>
<keyword evidence="1" id="KW-0732">Signal</keyword>
<evidence type="ECO:0000259" key="2">
    <source>
        <dbReference type="Pfam" id="PF11738"/>
    </source>
</evidence>
<sequence length="274" mass="30572">MSAKFLLLLGLLAAAGVQAAPLSYKNTMLTVTADCNKSKNPTCHQLTVSYPKTGDKALDAWALQAVKKSVGTHNLSAPALKAFLAKDEVLRETNKMNRERRKSPCYLSYVRSMELEGQTPNYAVFGEEVWEYTCGVHGNGTHTLSVLKRGTANPQPVPLQDILLPGKKDKLVQLQKNGYVKYLMKKYFPSAKEALDYANGYNKEGFKGTDNWRFAKGGLVFFFQSYEIGAYVIGTPEIYIPAKDLNGIVKPEILREAARYQINPRILKENKNAR</sequence>
<dbReference type="EMBL" id="JAKOOW010000002">
    <property type="protein sequence ID" value="MCG6503046.1"/>
    <property type="molecule type" value="Genomic_DNA"/>
</dbReference>
<accession>A0ABS9NJT5</accession>
<organism evidence="3 4">
    <name type="scientific">Kingella pumchi</name>
    <dbReference type="NCBI Taxonomy" id="2779506"/>
    <lineage>
        <taxon>Bacteria</taxon>
        <taxon>Pseudomonadati</taxon>
        <taxon>Pseudomonadota</taxon>
        <taxon>Betaproteobacteria</taxon>
        <taxon>Neisseriales</taxon>
        <taxon>Neisseriaceae</taxon>
        <taxon>Kingella</taxon>
    </lineage>
</organism>
<dbReference type="Proteomes" id="UP001298424">
    <property type="component" value="Unassembled WGS sequence"/>
</dbReference>
<feature type="chain" id="PRO_5045838365" evidence="1">
    <location>
        <begin position="20"/>
        <end position="274"/>
    </location>
</feature>
<dbReference type="RefSeq" id="WP_238745017.1">
    <property type="nucleotide sequence ID" value="NZ_JAKOOW010000002.1"/>
</dbReference>
<dbReference type="Pfam" id="PF11738">
    <property type="entry name" value="DUF3298"/>
    <property type="match status" value="1"/>
</dbReference>
<comment type="caution">
    <text evidence="3">The sequence shown here is derived from an EMBL/GenBank/DDBJ whole genome shotgun (WGS) entry which is preliminary data.</text>
</comment>